<dbReference type="PANTHER" id="PTHR30349:SF81">
    <property type="entry name" value="TYROSINE RECOMBINASE XERC"/>
    <property type="match status" value="1"/>
</dbReference>
<dbReference type="GO" id="GO:0006310">
    <property type="term" value="P:DNA recombination"/>
    <property type="evidence" value="ECO:0007669"/>
    <property type="project" value="UniProtKB-KW"/>
</dbReference>
<feature type="domain" description="Tyr recombinase" evidence="7">
    <location>
        <begin position="121"/>
        <end position="310"/>
    </location>
</feature>
<evidence type="ECO:0000313" key="9">
    <source>
        <dbReference type="EMBL" id="QNO13366.1"/>
    </source>
</evidence>
<keyword evidence="3" id="KW-0229">DNA integration</keyword>
<evidence type="ECO:0000256" key="1">
    <source>
        <dbReference type="ARBA" id="ARBA00003283"/>
    </source>
</evidence>
<sequence length="339" mass="39538">MKSTDFAMYLNKYFTVYLPNVKGMTPLTIDSYRYTFILFLTCLQEELNISANRVQMSDLSYKNVLLFLEWLQKQRLNSISTRNQRQAAINSFVRFLMYEFPECLDNYQRIVGIPIKKAPQKEISYMKTDGVKLMMSQIDVASSGGLRDYVMLSLLYTTGMRVSELISIRVKDLSLYEPYTLLLRGKGHKSRYVPLMKDIIPFIHQYLVQEGYDRQEKLSEWLFKNHMKSQLTRQGINYLVGKYAKRAREINSEIIPADFSPHKMRHTTAMGLVDSGVDLIYIRDLLGHVSVKTTEVYAKAEVSRKREAIEAASKEIVPPEKAQWDNNTDLKQWLKTFNR</sequence>
<dbReference type="EMBL" id="CP058559">
    <property type="protein sequence ID" value="QNO13374.1"/>
    <property type="molecule type" value="Genomic_DNA"/>
</dbReference>
<dbReference type="Pfam" id="PF00589">
    <property type="entry name" value="Phage_integrase"/>
    <property type="match status" value="1"/>
</dbReference>
<dbReference type="InterPro" id="IPR011010">
    <property type="entry name" value="DNA_brk_join_enz"/>
</dbReference>
<dbReference type="KEGG" id="acae:HYG86_00600"/>
<dbReference type="InterPro" id="IPR050090">
    <property type="entry name" value="Tyrosine_recombinase_XerCD"/>
</dbReference>
<evidence type="ECO:0000256" key="2">
    <source>
        <dbReference type="ARBA" id="ARBA00008857"/>
    </source>
</evidence>
<evidence type="ECO:0000313" key="10">
    <source>
        <dbReference type="EMBL" id="QNO13374.1"/>
    </source>
</evidence>
<keyword evidence="4 6" id="KW-0238">DNA-binding</keyword>
<dbReference type="EMBL" id="CP058559">
    <property type="protein sequence ID" value="QNO13366.1"/>
    <property type="molecule type" value="Genomic_DNA"/>
</dbReference>
<name>A0A7G9W6Q2_ALKCA</name>
<organism evidence="12 13">
    <name type="scientific">Alkalicella caledoniensis</name>
    <dbReference type="NCBI Taxonomy" id="2731377"/>
    <lineage>
        <taxon>Bacteria</taxon>
        <taxon>Bacillati</taxon>
        <taxon>Bacillota</taxon>
        <taxon>Clostridia</taxon>
        <taxon>Eubacteriales</taxon>
        <taxon>Proteinivoracaceae</taxon>
        <taxon>Alkalicella</taxon>
    </lineage>
</organism>
<evidence type="ECO:0000256" key="4">
    <source>
        <dbReference type="ARBA" id="ARBA00023125"/>
    </source>
</evidence>
<dbReference type="KEGG" id="acae:HYG86_00765"/>
<dbReference type="PROSITE" id="PS51898">
    <property type="entry name" value="TYR_RECOMBINASE"/>
    <property type="match status" value="1"/>
</dbReference>
<protein>
    <submittedName>
        <fullName evidence="12">Tyrosine-type recombinase/integrase</fullName>
    </submittedName>
</protein>
<dbReference type="PROSITE" id="PS51900">
    <property type="entry name" value="CB"/>
    <property type="match status" value="1"/>
</dbReference>
<dbReference type="EMBL" id="CP058559">
    <property type="protein sequence ID" value="QNO14364.1"/>
    <property type="molecule type" value="Genomic_DNA"/>
</dbReference>
<dbReference type="Proteomes" id="UP000516160">
    <property type="component" value="Chromosome"/>
</dbReference>
<evidence type="ECO:0000313" key="13">
    <source>
        <dbReference type="Proteomes" id="UP000516160"/>
    </source>
</evidence>
<dbReference type="KEGG" id="acae:HYG86_06040"/>
<keyword evidence="13" id="KW-1185">Reference proteome</keyword>
<dbReference type="InterPro" id="IPR010998">
    <property type="entry name" value="Integrase_recombinase_N"/>
</dbReference>
<comment type="similarity">
    <text evidence="2">Belongs to the 'phage' integrase family.</text>
</comment>
<evidence type="ECO:0000313" key="12">
    <source>
        <dbReference type="EMBL" id="QNO14364.1"/>
    </source>
</evidence>
<dbReference type="InterPro" id="IPR044068">
    <property type="entry name" value="CB"/>
</dbReference>
<evidence type="ECO:0000256" key="6">
    <source>
        <dbReference type="PROSITE-ProRule" id="PRU01248"/>
    </source>
</evidence>
<dbReference type="GO" id="GO:0003677">
    <property type="term" value="F:DNA binding"/>
    <property type="evidence" value="ECO:0007669"/>
    <property type="project" value="UniProtKB-UniRule"/>
</dbReference>
<comment type="function">
    <text evidence="1">Site-specific tyrosine recombinase, which acts by catalyzing the cutting and rejoining of the recombining DNA molecules.</text>
</comment>
<evidence type="ECO:0000313" key="11">
    <source>
        <dbReference type="EMBL" id="QNO13405.1"/>
    </source>
</evidence>
<dbReference type="Gene3D" id="1.10.443.10">
    <property type="entry name" value="Intergrase catalytic core"/>
    <property type="match status" value="1"/>
</dbReference>
<feature type="domain" description="Core-binding (CB)" evidence="8">
    <location>
        <begin position="1"/>
        <end position="97"/>
    </location>
</feature>
<dbReference type="InterPro" id="IPR013762">
    <property type="entry name" value="Integrase-like_cat_sf"/>
</dbReference>
<gene>
    <name evidence="9" type="ORF">HYG86_00555</name>
    <name evidence="10" type="ORF">HYG86_00600</name>
    <name evidence="11" type="ORF">HYG86_00765</name>
    <name evidence="12" type="ORF">HYG86_06040</name>
</gene>
<keyword evidence="5" id="KW-0233">DNA recombination</keyword>
<dbReference type="RefSeq" id="WP_213167041.1">
    <property type="nucleotide sequence ID" value="NZ_CP058559.1"/>
</dbReference>
<dbReference type="SUPFAM" id="SSF56349">
    <property type="entry name" value="DNA breaking-rejoining enzymes"/>
    <property type="match status" value="1"/>
</dbReference>
<dbReference type="Pfam" id="PF02899">
    <property type="entry name" value="Phage_int_SAM_1"/>
    <property type="match status" value="1"/>
</dbReference>
<dbReference type="EMBL" id="CP058559">
    <property type="protein sequence ID" value="QNO13405.1"/>
    <property type="molecule type" value="Genomic_DNA"/>
</dbReference>
<dbReference type="InterPro" id="IPR002104">
    <property type="entry name" value="Integrase_catalytic"/>
</dbReference>
<dbReference type="AlphaFoldDB" id="A0A7G9W6Q2"/>
<proteinExistence type="inferred from homology"/>
<evidence type="ECO:0000259" key="8">
    <source>
        <dbReference type="PROSITE" id="PS51900"/>
    </source>
</evidence>
<dbReference type="InterPro" id="IPR004107">
    <property type="entry name" value="Integrase_SAM-like_N"/>
</dbReference>
<evidence type="ECO:0000256" key="3">
    <source>
        <dbReference type="ARBA" id="ARBA00022908"/>
    </source>
</evidence>
<dbReference type="Gene3D" id="1.10.150.130">
    <property type="match status" value="1"/>
</dbReference>
<dbReference type="PANTHER" id="PTHR30349">
    <property type="entry name" value="PHAGE INTEGRASE-RELATED"/>
    <property type="match status" value="1"/>
</dbReference>
<accession>A0A7G9W6Q2</accession>
<reference evidence="12 13" key="1">
    <citation type="submission" date="2020-07" db="EMBL/GenBank/DDBJ databases">
        <title>Alkalicella. sp. LB2 genome.</title>
        <authorList>
            <person name="Postec A."/>
            <person name="Quemeneur M."/>
        </authorList>
    </citation>
    <scope>NUCLEOTIDE SEQUENCE [LARGE SCALE GENOMIC DNA]</scope>
    <source>
        <strain evidence="12 13">LB2</strain>
    </source>
</reference>
<evidence type="ECO:0000256" key="5">
    <source>
        <dbReference type="ARBA" id="ARBA00023172"/>
    </source>
</evidence>
<dbReference type="GO" id="GO:0015074">
    <property type="term" value="P:DNA integration"/>
    <property type="evidence" value="ECO:0007669"/>
    <property type="project" value="UniProtKB-KW"/>
</dbReference>
<evidence type="ECO:0000259" key="7">
    <source>
        <dbReference type="PROSITE" id="PS51898"/>
    </source>
</evidence>
<dbReference type="KEGG" id="acae:HYG86_00555"/>